<evidence type="ECO:0000313" key="7">
    <source>
        <dbReference type="Proteomes" id="UP000502298"/>
    </source>
</evidence>
<feature type="domain" description="EngC GTPase" evidence="4">
    <location>
        <begin position="121"/>
        <end position="275"/>
    </location>
</feature>
<dbReference type="NCBIfam" id="TIGR00157">
    <property type="entry name" value="ribosome small subunit-dependent GTPase A"/>
    <property type="match status" value="1"/>
</dbReference>
<dbReference type="CDD" id="cd01854">
    <property type="entry name" value="YjeQ_EngC"/>
    <property type="match status" value="1"/>
</dbReference>
<gene>
    <name evidence="6" type="primary">rsgA</name>
    <name evidence="6" type="ORF">HC352_01580</name>
</gene>
<keyword evidence="2" id="KW-0342">GTP-binding</keyword>
<dbReference type="KEGG" id="arca:HC352_01580"/>
<dbReference type="GO" id="GO:0003924">
    <property type="term" value="F:GTPase activity"/>
    <property type="evidence" value="ECO:0007669"/>
    <property type="project" value="InterPro"/>
</dbReference>
<feature type="compositionally biased region" description="Basic residues" evidence="3">
    <location>
        <begin position="14"/>
        <end position="26"/>
    </location>
</feature>
<evidence type="ECO:0000259" key="5">
    <source>
        <dbReference type="PROSITE" id="PS51721"/>
    </source>
</evidence>
<dbReference type="EMBL" id="CP050804">
    <property type="protein sequence ID" value="QJC21338.1"/>
    <property type="molecule type" value="Genomic_DNA"/>
</dbReference>
<name>A0A6H2EIE7_9ACTO</name>
<feature type="domain" description="CP-type G" evidence="5">
    <location>
        <begin position="107"/>
        <end position="277"/>
    </location>
</feature>
<dbReference type="InterPro" id="IPR030378">
    <property type="entry name" value="G_CP_dom"/>
</dbReference>
<dbReference type="RefSeq" id="WP_168917279.1">
    <property type="nucleotide sequence ID" value="NZ_CP050804.1"/>
</dbReference>
<dbReference type="PANTHER" id="PTHR32120:SF11">
    <property type="entry name" value="SMALL RIBOSOMAL SUBUNIT BIOGENESIS GTPASE RSGA 1, MITOCHONDRIAL-RELATED"/>
    <property type="match status" value="1"/>
</dbReference>
<reference evidence="6 7" key="1">
    <citation type="submission" date="2020-03" db="EMBL/GenBank/DDBJ databases">
        <title>Complete genome of Arcanobacterium buesumensis sp. nov. strain 2701.</title>
        <authorList>
            <person name="Borowiak M."/>
            <person name="Alssahen M."/>
            <person name="Laemmler C."/>
            <person name="Malorny B."/>
            <person name="Hassan A."/>
            <person name="Prenger-Berninghoff E."/>
            <person name="Ploetz M."/>
            <person name="Abdulmawjood A."/>
        </authorList>
    </citation>
    <scope>NUCLEOTIDE SEQUENCE [LARGE SCALE GENOMIC DNA]</scope>
    <source>
        <strain evidence="6 7">2701</strain>
    </source>
</reference>
<dbReference type="PROSITE" id="PS51721">
    <property type="entry name" value="G_CP"/>
    <property type="match status" value="1"/>
</dbReference>
<keyword evidence="7" id="KW-1185">Reference proteome</keyword>
<dbReference type="PANTHER" id="PTHR32120">
    <property type="entry name" value="SMALL RIBOSOMAL SUBUNIT BIOGENESIS GTPASE RSGA"/>
    <property type="match status" value="1"/>
</dbReference>
<dbReference type="GO" id="GO:0005525">
    <property type="term" value="F:GTP binding"/>
    <property type="evidence" value="ECO:0007669"/>
    <property type="project" value="UniProtKB-KW"/>
</dbReference>
<protein>
    <submittedName>
        <fullName evidence="6">Ribosome small subunit-dependent GTPase A</fullName>
    </submittedName>
</protein>
<evidence type="ECO:0000313" key="6">
    <source>
        <dbReference type="EMBL" id="QJC21338.1"/>
    </source>
</evidence>
<dbReference type="Pfam" id="PF03193">
    <property type="entry name" value="RsgA_GTPase"/>
    <property type="match status" value="1"/>
</dbReference>
<feature type="compositionally biased region" description="Basic and acidic residues" evidence="3">
    <location>
        <begin position="1"/>
        <end position="13"/>
    </location>
</feature>
<dbReference type="PROSITE" id="PS50936">
    <property type="entry name" value="ENGC_GTPASE"/>
    <property type="match status" value="1"/>
</dbReference>
<evidence type="ECO:0000256" key="1">
    <source>
        <dbReference type="ARBA" id="ARBA00022741"/>
    </source>
</evidence>
<accession>A0A6H2EIE7</accession>
<organism evidence="6 7">
    <name type="scientific">Arcanobacterium buesumense</name>
    <dbReference type="NCBI Taxonomy" id="2722751"/>
    <lineage>
        <taxon>Bacteria</taxon>
        <taxon>Bacillati</taxon>
        <taxon>Actinomycetota</taxon>
        <taxon>Actinomycetes</taxon>
        <taxon>Actinomycetales</taxon>
        <taxon>Actinomycetaceae</taxon>
        <taxon>Arcanobacterium</taxon>
    </lineage>
</organism>
<sequence length="347" mass="37504">MSRRDIGTDDYRVKVRPGKPSRPRTKIRPDYSVAPRGRVYRVDRGRYHVRMIDDGTNVVAVKARELGRRGIVVGDVCAMVGDLSGRKDTLARIADVDERQTVLRRVGEEGEAAGNERIIVANANQLVIVAALAQPEPRTGMIDRCVVAAYDAGMDVILVLTKSDLAPADTLRAIYEPMGLDIVVTSVVGDDDASATDSVDDGLAHLREKLTGRVSVLVGHSGVGKSTLINALIPQATRETGHVNEVTGRGRHTSTSAMAFDYLGDGTVIDTPGVRTFGLAHVTPDGLLRGFPDLEEIAANCPRGCTHEEGVIECCLDDPEFVEPSSLLATRVDSFRRLLASRGKPEW</sequence>
<dbReference type="Gene3D" id="3.40.50.300">
    <property type="entry name" value="P-loop containing nucleotide triphosphate hydrolases"/>
    <property type="match status" value="1"/>
</dbReference>
<keyword evidence="1" id="KW-0547">Nucleotide-binding</keyword>
<feature type="region of interest" description="Disordered" evidence="3">
    <location>
        <begin position="1"/>
        <end position="26"/>
    </location>
</feature>
<evidence type="ECO:0000256" key="2">
    <source>
        <dbReference type="ARBA" id="ARBA00023134"/>
    </source>
</evidence>
<dbReference type="InterPro" id="IPR004881">
    <property type="entry name" value="Ribosome_biogen_GTPase_RsgA"/>
</dbReference>
<dbReference type="Gene3D" id="1.10.40.50">
    <property type="entry name" value="Probable gtpase engc, domain 3"/>
    <property type="match status" value="1"/>
</dbReference>
<dbReference type="SUPFAM" id="SSF52540">
    <property type="entry name" value="P-loop containing nucleoside triphosphate hydrolases"/>
    <property type="match status" value="1"/>
</dbReference>
<dbReference type="AlphaFoldDB" id="A0A6H2EIE7"/>
<evidence type="ECO:0000259" key="4">
    <source>
        <dbReference type="PROSITE" id="PS50936"/>
    </source>
</evidence>
<dbReference type="InterPro" id="IPR027417">
    <property type="entry name" value="P-loop_NTPase"/>
</dbReference>
<proteinExistence type="predicted"/>
<evidence type="ECO:0000256" key="3">
    <source>
        <dbReference type="SAM" id="MobiDB-lite"/>
    </source>
</evidence>
<dbReference type="Proteomes" id="UP000502298">
    <property type="component" value="Chromosome"/>
</dbReference>
<dbReference type="InterPro" id="IPR010914">
    <property type="entry name" value="RsgA_GTPase_dom"/>
</dbReference>